<evidence type="ECO:0000259" key="4">
    <source>
        <dbReference type="SMART" id="SM00563"/>
    </source>
</evidence>
<keyword evidence="2 5" id="KW-0012">Acyltransferase</keyword>
<evidence type="ECO:0000313" key="5">
    <source>
        <dbReference type="EMBL" id="RVW00118.1"/>
    </source>
</evidence>
<protein>
    <submittedName>
        <fullName evidence="5">1-acyl-sn-glycerol-3-phosphate acyltransferase</fullName>
    </submittedName>
</protein>
<feature type="domain" description="Phospholipid/glycerol acyltransferase" evidence="4">
    <location>
        <begin position="23"/>
        <end position="137"/>
    </location>
</feature>
<name>A0A438AMP6_9NOCA</name>
<evidence type="ECO:0000256" key="2">
    <source>
        <dbReference type="ARBA" id="ARBA00023315"/>
    </source>
</evidence>
<dbReference type="AlphaFoldDB" id="A0A438AMP6"/>
<dbReference type="SMART" id="SM00563">
    <property type="entry name" value="PlsC"/>
    <property type="match status" value="1"/>
</dbReference>
<dbReference type="InterPro" id="IPR002123">
    <property type="entry name" value="Plipid/glycerol_acylTrfase"/>
</dbReference>
<dbReference type="OrthoDB" id="3210041at2"/>
<evidence type="ECO:0000256" key="3">
    <source>
        <dbReference type="SAM" id="MobiDB-lite"/>
    </source>
</evidence>
<accession>A0A438AMP6</accession>
<keyword evidence="6" id="KW-1185">Reference proteome</keyword>
<dbReference type="EMBL" id="RKLN01000008">
    <property type="protein sequence ID" value="RVW00118.1"/>
    <property type="molecule type" value="Genomic_DNA"/>
</dbReference>
<dbReference type="GO" id="GO:0003841">
    <property type="term" value="F:1-acylglycerol-3-phosphate O-acyltransferase activity"/>
    <property type="evidence" value="ECO:0007669"/>
    <property type="project" value="TreeGrafter"/>
</dbReference>
<evidence type="ECO:0000256" key="1">
    <source>
        <dbReference type="ARBA" id="ARBA00022679"/>
    </source>
</evidence>
<dbReference type="SUPFAM" id="SSF69593">
    <property type="entry name" value="Glycerol-3-phosphate (1)-acyltransferase"/>
    <property type="match status" value="1"/>
</dbReference>
<organism evidence="5 6">
    <name type="scientific">Rhodococcus spongiicola</name>
    <dbReference type="NCBI Taxonomy" id="2487352"/>
    <lineage>
        <taxon>Bacteria</taxon>
        <taxon>Bacillati</taxon>
        <taxon>Actinomycetota</taxon>
        <taxon>Actinomycetes</taxon>
        <taxon>Mycobacteriales</taxon>
        <taxon>Nocardiaceae</taxon>
        <taxon>Rhodococcus</taxon>
    </lineage>
</organism>
<dbReference type="CDD" id="cd07989">
    <property type="entry name" value="LPLAT_AGPAT-like"/>
    <property type="match status" value="1"/>
</dbReference>
<comment type="caution">
    <text evidence="5">The sequence shown here is derived from an EMBL/GenBank/DDBJ whole genome shotgun (WGS) entry which is preliminary data.</text>
</comment>
<dbReference type="PANTHER" id="PTHR10434:SF55">
    <property type="entry name" value="POSSIBLE ACYLTRANSFERASE"/>
    <property type="match status" value="1"/>
</dbReference>
<gene>
    <name evidence="5" type="ORF">EF834_18015</name>
</gene>
<dbReference type="PANTHER" id="PTHR10434">
    <property type="entry name" value="1-ACYL-SN-GLYCEROL-3-PHOSPHATE ACYLTRANSFERASE"/>
    <property type="match status" value="1"/>
</dbReference>
<dbReference type="GO" id="GO:0006654">
    <property type="term" value="P:phosphatidic acid biosynthetic process"/>
    <property type="evidence" value="ECO:0007669"/>
    <property type="project" value="TreeGrafter"/>
</dbReference>
<feature type="region of interest" description="Disordered" evidence="3">
    <location>
        <begin position="195"/>
        <end position="231"/>
    </location>
</feature>
<keyword evidence="1 5" id="KW-0808">Transferase</keyword>
<sequence>MSTFQGLRFTRVGVENLPRDGGAVLAINHTGYLDFVSIGLTARSRGRRIRFMAKAELADNPVLRFLMRNTRTIAVDRAAGTASYRSAVEALKAGELVGVYPEGTISRSFELKKFKSGAARMALEAGVPIVPSIVWGAQRIATKGQPLRLGRHRIPVTVVVGEPIAPDGGPESLTATLHERMAALLAEAQRDYPHPVGEPWVPRRLGGTAPTLAEATKLDEDEARARRFRAS</sequence>
<reference evidence="5 6" key="1">
    <citation type="submission" date="2018-11" db="EMBL/GenBank/DDBJ databases">
        <title>Rhodococcus spongicola sp. nov. and Rhodococcus xishaensis sp. nov. from marine sponges.</title>
        <authorList>
            <person name="Li L."/>
            <person name="Lin H.W."/>
        </authorList>
    </citation>
    <scope>NUCLEOTIDE SEQUENCE [LARGE SCALE GENOMIC DNA]</scope>
    <source>
        <strain evidence="5 6">LHW50502</strain>
    </source>
</reference>
<dbReference type="GO" id="GO:0005886">
    <property type="term" value="C:plasma membrane"/>
    <property type="evidence" value="ECO:0007669"/>
    <property type="project" value="TreeGrafter"/>
</dbReference>
<dbReference type="Proteomes" id="UP000284333">
    <property type="component" value="Unassembled WGS sequence"/>
</dbReference>
<proteinExistence type="predicted"/>
<dbReference type="Pfam" id="PF01553">
    <property type="entry name" value="Acyltransferase"/>
    <property type="match status" value="1"/>
</dbReference>
<evidence type="ECO:0000313" key="6">
    <source>
        <dbReference type="Proteomes" id="UP000284333"/>
    </source>
</evidence>